<organism evidence="1">
    <name type="scientific">Apis cerana</name>
    <name type="common">Indian honeybee</name>
    <dbReference type="NCBI Taxonomy" id="7461"/>
    <lineage>
        <taxon>Eukaryota</taxon>
        <taxon>Metazoa</taxon>
        <taxon>Ecdysozoa</taxon>
        <taxon>Arthropoda</taxon>
        <taxon>Hexapoda</taxon>
        <taxon>Insecta</taxon>
        <taxon>Pterygota</taxon>
        <taxon>Neoptera</taxon>
        <taxon>Endopterygota</taxon>
        <taxon>Hymenoptera</taxon>
        <taxon>Apocrita</taxon>
        <taxon>Aculeata</taxon>
        <taxon>Apoidea</taxon>
        <taxon>Anthophila</taxon>
        <taxon>Apidae</taxon>
        <taxon>Apis</taxon>
    </lineage>
</organism>
<name>V9IMN0_APICE</name>
<protein>
    <submittedName>
        <fullName evidence="1">Uncharacterized protein</fullName>
    </submittedName>
</protein>
<accession>V9IMN0</accession>
<reference evidence="1" key="1">
    <citation type="submission" date="2011-11" db="EMBL/GenBank/DDBJ databases">
        <title>Decoding the brain transcriptome of the Eastern honeybee (Apis cerana) based on pyrosequencing.</title>
        <authorList>
            <person name="Sun L."/>
            <person name="Zheng H."/>
            <person name="Wang Y."/>
            <person name="Xie X."/>
            <person name="Zhu Y."/>
            <person name="Gu W."/>
            <person name="Wang S."/>
        </authorList>
    </citation>
    <scope>NUCLEOTIDE SEQUENCE</scope>
    <source>
        <tissue evidence="1">Brain</tissue>
    </source>
</reference>
<dbReference type="AlphaFoldDB" id="V9IMN0"/>
<proteinExistence type="evidence at transcript level"/>
<gene>
    <name evidence="1" type="ORF">ACCB13894</name>
</gene>
<sequence length="118" mass="13592">MEEIQEFGIRNLNNAVNNFSLDVNNTDLEKEKDLISFDIPIEEEKVLPKTLKKGITADFDYEVKITKEMEETYLKLAASLDPVALSLSSTDNVDLTIEKYRKDHKRFQKNHDKTGSKV</sequence>
<evidence type="ECO:0000313" key="1">
    <source>
        <dbReference type="EMBL" id="AEY61754.1"/>
    </source>
</evidence>
<dbReference type="EMBL" id="JR052673">
    <property type="protein sequence ID" value="AEY61754.1"/>
    <property type="molecule type" value="mRNA"/>
</dbReference>